<evidence type="ECO:0000256" key="1">
    <source>
        <dbReference type="SAM" id="Phobius"/>
    </source>
</evidence>
<evidence type="ECO:0000313" key="3">
    <source>
        <dbReference type="EMBL" id="OJT05785.1"/>
    </source>
</evidence>
<feature type="domain" description="DUF7727" evidence="2">
    <location>
        <begin position="1"/>
        <end position="140"/>
    </location>
</feature>
<dbReference type="PANTHER" id="PTHR40629">
    <property type="entry name" value="PRO41 PROTEIN"/>
    <property type="match status" value="1"/>
</dbReference>
<feature type="transmembrane region" description="Helical" evidence="1">
    <location>
        <begin position="103"/>
        <end position="133"/>
    </location>
</feature>
<keyword evidence="1" id="KW-1133">Transmembrane helix</keyword>
<organism evidence="3 4">
    <name type="scientific">Trametes pubescens</name>
    <name type="common">White-rot fungus</name>
    <dbReference type="NCBI Taxonomy" id="154538"/>
    <lineage>
        <taxon>Eukaryota</taxon>
        <taxon>Fungi</taxon>
        <taxon>Dikarya</taxon>
        <taxon>Basidiomycota</taxon>
        <taxon>Agaricomycotina</taxon>
        <taxon>Agaricomycetes</taxon>
        <taxon>Polyporales</taxon>
        <taxon>Polyporaceae</taxon>
        <taxon>Trametes</taxon>
    </lineage>
</organism>
<dbReference type="PANTHER" id="PTHR40629:SF1">
    <property type="entry name" value="PRO41 PROTEIN"/>
    <property type="match status" value="1"/>
</dbReference>
<dbReference type="OMA" id="AYFWAYS"/>
<proteinExistence type="predicted"/>
<dbReference type="AlphaFoldDB" id="A0A1M2VDW7"/>
<comment type="caution">
    <text evidence="3">The sequence shown here is derived from an EMBL/GenBank/DDBJ whole genome shotgun (WGS) entry which is preliminary data.</text>
</comment>
<name>A0A1M2VDW7_TRAPU</name>
<dbReference type="EMBL" id="MNAD01001386">
    <property type="protein sequence ID" value="OJT05785.1"/>
    <property type="molecule type" value="Genomic_DNA"/>
</dbReference>
<keyword evidence="1" id="KW-0812">Transmembrane</keyword>
<dbReference type="OrthoDB" id="2110422at2759"/>
<feature type="transmembrane region" description="Helical" evidence="1">
    <location>
        <begin position="12"/>
        <end position="30"/>
    </location>
</feature>
<evidence type="ECO:0000313" key="4">
    <source>
        <dbReference type="Proteomes" id="UP000184267"/>
    </source>
</evidence>
<dbReference type="Proteomes" id="UP000184267">
    <property type="component" value="Unassembled WGS sequence"/>
</dbReference>
<feature type="transmembrane region" description="Helical" evidence="1">
    <location>
        <begin position="57"/>
        <end position="82"/>
    </location>
</feature>
<reference evidence="3 4" key="1">
    <citation type="submission" date="2016-10" db="EMBL/GenBank/DDBJ databases">
        <title>Genome sequence of the basidiomycete white-rot fungus Trametes pubescens.</title>
        <authorList>
            <person name="Makela M.R."/>
            <person name="Granchi Z."/>
            <person name="Peng M."/>
            <person name="De Vries R.P."/>
            <person name="Grigoriev I."/>
            <person name="Riley R."/>
            <person name="Hilden K."/>
        </authorList>
    </citation>
    <scope>NUCLEOTIDE SEQUENCE [LARGE SCALE GENOMIC DNA]</scope>
    <source>
        <strain evidence="3 4">FBCC735</strain>
    </source>
</reference>
<dbReference type="InterPro" id="IPR056144">
    <property type="entry name" value="DUF7727"/>
</dbReference>
<keyword evidence="4" id="KW-1185">Reference proteome</keyword>
<keyword evidence="1" id="KW-0472">Membrane</keyword>
<protein>
    <recommendedName>
        <fullName evidence="2">DUF7727 domain-containing protein</fullName>
    </recommendedName>
</protein>
<dbReference type="Pfam" id="PF24853">
    <property type="entry name" value="DUF7727"/>
    <property type="match status" value="1"/>
</dbReference>
<accession>A0A1M2VDW7</accession>
<gene>
    <name evidence="3" type="ORF">TRAPUB_3364</name>
</gene>
<sequence>MGNLVWHEYARYVALSATAYTIWSAFWGFYYRKYFFDFVNGIIRSPGGVQPAASDSIFVSIIVKAPAIQILSMLVGFVYLMLDYPAPFLKNTAIHRSFPIRIVLLLLQTFFAILYYQVSLALLLSCAGAYLLITGASGNERGAILPHSCVLLHTSANAWGDHAGSEGQ</sequence>
<evidence type="ECO:0000259" key="2">
    <source>
        <dbReference type="Pfam" id="PF24853"/>
    </source>
</evidence>